<comment type="catalytic activity">
    <reaction evidence="2">
        <text>N(6)-D-ribulosyl-L-lysyl-[protein] + ATP = N(6)-(3-O-phospho-D-ribulosyl)-L-lysyl-[protein] + ADP + H(+)</text>
        <dbReference type="Rhea" id="RHEA:48432"/>
        <dbReference type="Rhea" id="RHEA-COMP:12103"/>
        <dbReference type="Rhea" id="RHEA-COMP:12104"/>
        <dbReference type="ChEBI" id="CHEBI:15378"/>
        <dbReference type="ChEBI" id="CHEBI:30616"/>
        <dbReference type="ChEBI" id="CHEBI:90418"/>
        <dbReference type="ChEBI" id="CHEBI:90420"/>
        <dbReference type="ChEBI" id="CHEBI:456216"/>
        <dbReference type="EC" id="2.7.1.172"/>
    </reaction>
    <physiologicalReaction direction="left-to-right" evidence="2">
        <dbReference type="Rhea" id="RHEA:48433"/>
    </physiologicalReaction>
</comment>
<organism evidence="4 5">
    <name type="scientific">Cladorrhinum samala</name>
    <dbReference type="NCBI Taxonomy" id="585594"/>
    <lineage>
        <taxon>Eukaryota</taxon>
        <taxon>Fungi</taxon>
        <taxon>Dikarya</taxon>
        <taxon>Ascomycota</taxon>
        <taxon>Pezizomycotina</taxon>
        <taxon>Sordariomycetes</taxon>
        <taxon>Sordariomycetidae</taxon>
        <taxon>Sordariales</taxon>
        <taxon>Podosporaceae</taxon>
        <taxon>Cladorrhinum</taxon>
    </lineage>
</organism>
<sequence>MIPNIPPSLLSALGDLPPSSSKLISHSTSSGHGVEQTYKLTSTKDGQTFTFFIKTGSSPQSEAMFKGEFHSLNAIHSVLPNFCPKAHAHGRLVGAEKGGSSGMSGKYFLATDFLDFNLVSGSGQGSGMSFAAKLAKLHTTTTTPPPDPSVNDHPAPPKFGFPVPTFCGATPQDNSWKERWDEFYADNRLRAVLRECLKNNNTARGADDELSEMVEVTAGKVVPRLLGGMDIKPAVVHGDLWSGNKGRARILGPGQGQGVEEVVYDAACVYGHNEYELGIMRMFGGFGQGFWSEYGKLVPKAEPVDEWEDRIRLYELYHHLNHYALFGGGYRSSAMGIMRKLNSKYA</sequence>
<dbReference type="GO" id="GO:0016301">
    <property type="term" value="F:kinase activity"/>
    <property type="evidence" value="ECO:0007669"/>
    <property type="project" value="UniProtKB-UniRule"/>
</dbReference>
<dbReference type="Proteomes" id="UP001321749">
    <property type="component" value="Unassembled WGS sequence"/>
</dbReference>
<dbReference type="EMBL" id="MU865239">
    <property type="protein sequence ID" value="KAK4456381.1"/>
    <property type="molecule type" value="Genomic_DNA"/>
</dbReference>
<comment type="similarity">
    <text evidence="3">Belongs to the fructosamine kinase family.</text>
</comment>
<keyword evidence="3 4" id="KW-0418">Kinase</keyword>
<dbReference type="FunFam" id="3.90.1200.10:FF:000018">
    <property type="entry name" value="Fructosamine-3-kinase, putative"/>
    <property type="match status" value="1"/>
</dbReference>
<evidence type="ECO:0000313" key="5">
    <source>
        <dbReference type="Proteomes" id="UP001321749"/>
    </source>
</evidence>
<comment type="caution">
    <text evidence="4">The sequence shown here is derived from an EMBL/GenBank/DDBJ whole genome shotgun (WGS) entry which is preliminary data.</text>
</comment>
<dbReference type="EC" id="2.7.1.172" evidence="1"/>
<dbReference type="Gene3D" id="3.90.1200.10">
    <property type="match status" value="1"/>
</dbReference>
<evidence type="ECO:0000256" key="2">
    <source>
        <dbReference type="ARBA" id="ARBA00048655"/>
    </source>
</evidence>
<dbReference type="Pfam" id="PF03881">
    <property type="entry name" value="Fructosamin_kin"/>
    <property type="match status" value="1"/>
</dbReference>
<gene>
    <name evidence="4" type="ORF">QBC42DRAFT_191174</name>
</gene>
<accession>A0AAV9HBC1</accession>
<dbReference type="InterPro" id="IPR011009">
    <property type="entry name" value="Kinase-like_dom_sf"/>
</dbReference>
<dbReference type="SUPFAM" id="SSF56112">
    <property type="entry name" value="Protein kinase-like (PK-like)"/>
    <property type="match status" value="1"/>
</dbReference>
<evidence type="ECO:0000256" key="1">
    <source>
        <dbReference type="ARBA" id="ARBA00011961"/>
    </source>
</evidence>
<reference evidence="4" key="1">
    <citation type="journal article" date="2023" name="Mol. Phylogenet. Evol.">
        <title>Genome-scale phylogeny and comparative genomics of the fungal order Sordariales.</title>
        <authorList>
            <person name="Hensen N."/>
            <person name="Bonometti L."/>
            <person name="Westerberg I."/>
            <person name="Brannstrom I.O."/>
            <person name="Guillou S."/>
            <person name="Cros-Aarteil S."/>
            <person name="Calhoun S."/>
            <person name="Haridas S."/>
            <person name="Kuo A."/>
            <person name="Mondo S."/>
            <person name="Pangilinan J."/>
            <person name="Riley R."/>
            <person name="LaButti K."/>
            <person name="Andreopoulos B."/>
            <person name="Lipzen A."/>
            <person name="Chen C."/>
            <person name="Yan M."/>
            <person name="Daum C."/>
            <person name="Ng V."/>
            <person name="Clum A."/>
            <person name="Steindorff A."/>
            <person name="Ohm R.A."/>
            <person name="Martin F."/>
            <person name="Silar P."/>
            <person name="Natvig D.O."/>
            <person name="Lalanne C."/>
            <person name="Gautier V."/>
            <person name="Ament-Velasquez S.L."/>
            <person name="Kruys A."/>
            <person name="Hutchinson M.I."/>
            <person name="Powell A.J."/>
            <person name="Barry K."/>
            <person name="Miller A.N."/>
            <person name="Grigoriev I.V."/>
            <person name="Debuchy R."/>
            <person name="Gladieux P."/>
            <person name="Hiltunen Thoren M."/>
            <person name="Johannesson H."/>
        </authorList>
    </citation>
    <scope>NUCLEOTIDE SEQUENCE</scope>
    <source>
        <strain evidence="4">PSN324</strain>
    </source>
</reference>
<dbReference type="GO" id="GO:0102193">
    <property type="term" value="F:protein-ribulosamine 3-kinase activity"/>
    <property type="evidence" value="ECO:0007669"/>
    <property type="project" value="UniProtKB-EC"/>
</dbReference>
<reference evidence="4" key="2">
    <citation type="submission" date="2023-06" db="EMBL/GenBank/DDBJ databases">
        <authorList>
            <consortium name="Lawrence Berkeley National Laboratory"/>
            <person name="Mondo S.J."/>
            <person name="Hensen N."/>
            <person name="Bonometti L."/>
            <person name="Westerberg I."/>
            <person name="Brannstrom I.O."/>
            <person name="Guillou S."/>
            <person name="Cros-Aarteil S."/>
            <person name="Calhoun S."/>
            <person name="Haridas S."/>
            <person name="Kuo A."/>
            <person name="Pangilinan J."/>
            <person name="Riley R."/>
            <person name="Labutti K."/>
            <person name="Andreopoulos B."/>
            <person name="Lipzen A."/>
            <person name="Chen C."/>
            <person name="Yanf M."/>
            <person name="Daum C."/>
            <person name="Ng V."/>
            <person name="Clum A."/>
            <person name="Steindorff A."/>
            <person name="Ohm R."/>
            <person name="Martin F."/>
            <person name="Silar P."/>
            <person name="Natvig D."/>
            <person name="Lalanne C."/>
            <person name="Gautier V."/>
            <person name="Ament-Velasquez S.L."/>
            <person name="Kruys A."/>
            <person name="Hutchinson M.I."/>
            <person name="Powell A.J."/>
            <person name="Barry K."/>
            <person name="Miller A.N."/>
            <person name="Grigoriev I.V."/>
            <person name="Debuchy R."/>
            <person name="Gladieux P."/>
            <person name="Thoren M.H."/>
            <person name="Johannesson H."/>
        </authorList>
    </citation>
    <scope>NUCLEOTIDE SEQUENCE</scope>
    <source>
        <strain evidence="4">PSN324</strain>
    </source>
</reference>
<protein>
    <recommendedName>
        <fullName evidence="1">protein-ribulosamine 3-kinase</fullName>
        <ecNumber evidence="1">2.7.1.172</ecNumber>
    </recommendedName>
</protein>
<evidence type="ECO:0000313" key="4">
    <source>
        <dbReference type="EMBL" id="KAK4456381.1"/>
    </source>
</evidence>
<dbReference type="PANTHER" id="PTHR12149">
    <property type="entry name" value="FRUCTOSAMINE 3 KINASE-RELATED PROTEIN"/>
    <property type="match status" value="1"/>
</dbReference>
<dbReference type="PANTHER" id="PTHR12149:SF8">
    <property type="entry name" value="PROTEIN-RIBULOSAMINE 3-KINASE"/>
    <property type="match status" value="1"/>
</dbReference>
<name>A0AAV9HBC1_9PEZI</name>
<evidence type="ECO:0000256" key="3">
    <source>
        <dbReference type="PIRNR" id="PIRNR006221"/>
    </source>
</evidence>
<dbReference type="InterPro" id="IPR016477">
    <property type="entry name" value="Fructo-/Ketosamine-3-kinase"/>
</dbReference>
<keyword evidence="3" id="KW-0808">Transferase</keyword>
<dbReference type="PIRSF" id="PIRSF006221">
    <property type="entry name" value="Ketosamine-3-kinase"/>
    <property type="match status" value="1"/>
</dbReference>
<dbReference type="AlphaFoldDB" id="A0AAV9HBC1"/>
<keyword evidence="5" id="KW-1185">Reference proteome</keyword>
<proteinExistence type="inferred from homology"/>